<dbReference type="InterPro" id="IPR011990">
    <property type="entry name" value="TPR-like_helical_dom_sf"/>
</dbReference>
<evidence type="ECO:0000313" key="4">
    <source>
        <dbReference type="Proteomes" id="UP000707206"/>
    </source>
</evidence>
<feature type="repeat" description="TPR" evidence="1">
    <location>
        <begin position="421"/>
        <end position="454"/>
    </location>
</feature>
<keyword evidence="3" id="KW-0378">Hydrolase</keyword>
<dbReference type="InterPro" id="IPR050491">
    <property type="entry name" value="AmpC-like"/>
</dbReference>
<dbReference type="Gene3D" id="1.25.40.10">
    <property type="entry name" value="Tetratricopeptide repeat domain"/>
    <property type="match status" value="1"/>
</dbReference>
<dbReference type="EMBL" id="VIKU02000001">
    <property type="protein sequence ID" value="NHF58409.1"/>
    <property type="molecule type" value="Genomic_DNA"/>
</dbReference>
<gene>
    <name evidence="3" type="ORF">FK220_003600</name>
</gene>
<evidence type="ECO:0000256" key="1">
    <source>
        <dbReference type="PROSITE-ProRule" id="PRU00339"/>
    </source>
</evidence>
<dbReference type="RefSeq" id="WP_152572905.1">
    <property type="nucleotide sequence ID" value="NZ_VIKU02000001.1"/>
</dbReference>
<dbReference type="PANTHER" id="PTHR46825">
    <property type="entry name" value="D-ALANYL-D-ALANINE-CARBOXYPEPTIDASE/ENDOPEPTIDASE AMPH"/>
    <property type="match status" value="1"/>
</dbReference>
<name>A0A967AQC0_9FLAO</name>
<reference evidence="3" key="2">
    <citation type="submission" date="2020-03" db="EMBL/GenBank/DDBJ databases">
        <title>Flavobacteriaceae bacterium strain TP-CH-4, a member of the family Flavobacteriaceae isolated from a deep-sea seamount.</title>
        <authorList>
            <person name="Zhang D.-C."/>
        </authorList>
    </citation>
    <scope>NUCLEOTIDE SEQUENCE</scope>
    <source>
        <strain evidence="3">TP-CH-4</strain>
    </source>
</reference>
<protein>
    <submittedName>
        <fullName evidence="3">Serine hydrolase</fullName>
    </submittedName>
</protein>
<dbReference type="SUPFAM" id="SSF56601">
    <property type="entry name" value="beta-lactamase/transpeptidase-like"/>
    <property type="match status" value="1"/>
</dbReference>
<keyword evidence="1" id="KW-0802">TPR repeat</keyword>
<dbReference type="InterPro" id="IPR012338">
    <property type="entry name" value="Beta-lactam/transpept-like"/>
</dbReference>
<feature type="domain" description="Beta-lactamase-related" evidence="2">
    <location>
        <begin position="36"/>
        <end position="326"/>
    </location>
</feature>
<dbReference type="SUPFAM" id="SSF48452">
    <property type="entry name" value="TPR-like"/>
    <property type="match status" value="1"/>
</dbReference>
<reference evidence="3" key="1">
    <citation type="submission" date="2019-07" db="EMBL/GenBank/DDBJ databases">
        <authorList>
            <person name="De-Chao Zhang Q."/>
        </authorList>
    </citation>
    <scope>NUCLEOTIDE SEQUENCE</scope>
    <source>
        <strain evidence="3">TP-CH-4</strain>
    </source>
</reference>
<dbReference type="PANTHER" id="PTHR46825:SF9">
    <property type="entry name" value="BETA-LACTAMASE-RELATED DOMAIN-CONTAINING PROTEIN"/>
    <property type="match status" value="1"/>
</dbReference>
<proteinExistence type="predicted"/>
<dbReference type="Pfam" id="PF00144">
    <property type="entry name" value="Beta-lactamase"/>
    <property type="match status" value="1"/>
</dbReference>
<dbReference type="GO" id="GO:0016787">
    <property type="term" value="F:hydrolase activity"/>
    <property type="evidence" value="ECO:0007669"/>
    <property type="project" value="UniProtKB-KW"/>
</dbReference>
<organism evidence="3 4">
    <name type="scientific">Pelagihabitans pacificus</name>
    <dbReference type="NCBI Taxonomy" id="2696054"/>
    <lineage>
        <taxon>Bacteria</taxon>
        <taxon>Pseudomonadati</taxon>
        <taxon>Bacteroidota</taxon>
        <taxon>Flavobacteriia</taxon>
        <taxon>Flavobacteriales</taxon>
        <taxon>Flavobacteriaceae</taxon>
        <taxon>Pelagihabitans</taxon>
    </lineage>
</organism>
<accession>A0A967AQC0</accession>
<keyword evidence="4" id="KW-1185">Reference proteome</keyword>
<dbReference type="Proteomes" id="UP000707206">
    <property type="component" value="Unassembled WGS sequence"/>
</dbReference>
<sequence>MNWISSFLVLFFITSSIKPQSNSNKPLDKQLDMYLKTIAERYEIPGMALAVVRDGSVIHEKYYGKADLDSDTPVEANTLFKLHSLSKVFVATGVFQLVEKDKLDLDDFIGEYIEDLPAAWQKVQIKHLLTHSSGLPDMVRYEATNEIEHKAKVFKGAIEFKPGARFSYNQTNFWLLNRMIAKISKKSFENFVLDHQFEGRKNALIFAQNTQARNRATEYFADGKGIMKEKKFDVPEYMYGAAGIALTLREFIDWNLRLDNNELLKPETKKRMWSPFQYKNDHQFAYGWGVNSVNGHSVIGFSGGTIVSLKKFVEDDLTIILLTTGYKYFSGVNSSVMHIAGLIDDTLLDRDVAIRFELMNHILQKTFDQVKQEYERLKATYPEANFEGIINSLGYELVGRNRIRDAIKYFMMNAEEYPDSWNVWDSLAEGYEMSGDTTNALINYQRSVELNPDNRHGLEKLKSLGKK</sequence>
<dbReference type="InterPro" id="IPR019734">
    <property type="entry name" value="TPR_rpt"/>
</dbReference>
<comment type="caution">
    <text evidence="3">The sequence shown here is derived from an EMBL/GenBank/DDBJ whole genome shotgun (WGS) entry which is preliminary data.</text>
</comment>
<evidence type="ECO:0000313" key="3">
    <source>
        <dbReference type="EMBL" id="NHF58409.1"/>
    </source>
</evidence>
<dbReference type="Gene3D" id="3.40.710.10">
    <property type="entry name" value="DD-peptidase/beta-lactamase superfamily"/>
    <property type="match status" value="1"/>
</dbReference>
<dbReference type="PROSITE" id="PS50005">
    <property type="entry name" value="TPR"/>
    <property type="match status" value="1"/>
</dbReference>
<dbReference type="AlphaFoldDB" id="A0A967AQC0"/>
<evidence type="ECO:0000259" key="2">
    <source>
        <dbReference type="Pfam" id="PF00144"/>
    </source>
</evidence>
<dbReference type="InterPro" id="IPR001466">
    <property type="entry name" value="Beta-lactam-related"/>
</dbReference>